<evidence type="ECO:0000313" key="2">
    <source>
        <dbReference type="Proteomes" id="UP000309997"/>
    </source>
</evidence>
<gene>
    <name evidence="1" type="ORF">D5086_011332</name>
</gene>
<dbReference type="EMBL" id="RCHU02000005">
    <property type="protein sequence ID" value="KAL3592692.1"/>
    <property type="molecule type" value="Genomic_DNA"/>
</dbReference>
<dbReference type="Proteomes" id="UP000309997">
    <property type="component" value="Unassembled WGS sequence"/>
</dbReference>
<sequence length="657" mass="73943">MATPPSSRLQTMLQAAVQSVQWTYSLFWQMCPQQGILVWGDGYYNGPIKTRKTVQPIEVTTEEASLQRSQQLRELYDSLSIGETNQPARRPCAALSPEDLTETEWFYLMCVSFSFPPGVGLPGKAYARRKHVWLTGANEIDSKTFSRAILAKTVVCIPLLDGVVEFGTTDKVQEDLGLIQHVKTFFSDHHHRHLTPPKPALSEHSTSSPATSSHDHPRFHPPPIPPFYVAAEPSANAEQIDEDDEEDEEEEEHDSDSEAETCRDIDHLEPRQAQNPHQVAAAEPSELMQLEMSEDIRLGSPDDGSNNLDSDFPLTGPDNLMDHRSRADSHKAESARRWTMLQDNPFSGNLQPSASEPSSIVYEARYHQSAFSRWTNRSDHLYHVSVETTSQWLLKCILFSVPHLHSKSREDNSPKSRDGEAASRFRKGTPQDELSANHVLAERRRREKLNERFIMLRSLVPFVTKMDKASILGDTIEYVKQLRQKIQDLETRNKQMESEHRPRSVDRPQRTSTSDSSKKQKSGVTVVDRASSLGPVPDKRKMRVVEDSAGGAAKPKTVGALPQPEPVVHKEPETSVEVSIIESDALLELECSFREGLLLDIMQMLRELRIETTAVQSSLNNGIFAGELRAKVKENVNGKKVSIVEVKRAIHKIIPHD</sequence>
<accession>A0ACC4CEL3</accession>
<name>A0ACC4CEL3_POPAL</name>
<reference evidence="1 2" key="1">
    <citation type="journal article" date="2024" name="Plant Biotechnol. J.">
        <title>Genome and CRISPR/Cas9 system of a widespread forest tree (Populus alba) in the world.</title>
        <authorList>
            <person name="Liu Y.J."/>
            <person name="Jiang P.F."/>
            <person name="Han X.M."/>
            <person name="Li X.Y."/>
            <person name="Wang H.M."/>
            <person name="Wang Y.J."/>
            <person name="Wang X.X."/>
            <person name="Zeng Q.Y."/>
        </authorList>
    </citation>
    <scope>NUCLEOTIDE SEQUENCE [LARGE SCALE GENOMIC DNA]</scope>
    <source>
        <strain evidence="2">cv. PAL-ZL1</strain>
    </source>
</reference>
<keyword evidence="2" id="KW-1185">Reference proteome</keyword>
<proteinExistence type="predicted"/>
<protein>
    <submittedName>
        <fullName evidence="1">Uncharacterized protein</fullName>
    </submittedName>
</protein>
<evidence type="ECO:0000313" key="1">
    <source>
        <dbReference type="EMBL" id="KAL3592692.1"/>
    </source>
</evidence>
<organism evidence="1 2">
    <name type="scientific">Populus alba</name>
    <name type="common">White poplar</name>
    <dbReference type="NCBI Taxonomy" id="43335"/>
    <lineage>
        <taxon>Eukaryota</taxon>
        <taxon>Viridiplantae</taxon>
        <taxon>Streptophyta</taxon>
        <taxon>Embryophyta</taxon>
        <taxon>Tracheophyta</taxon>
        <taxon>Spermatophyta</taxon>
        <taxon>Magnoliopsida</taxon>
        <taxon>eudicotyledons</taxon>
        <taxon>Gunneridae</taxon>
        <taxon>Pentapetalae</taxon>
        <taxon>rosids</taxon>
        <taxon>fabids</taxon>
        <taxon>Malpighiales</taxon>
        <taxon>Salicaceae</taxon>
        <taxon>Saliceae</taxon>
        <taxon>Populus</taxon>
    </lineage>
</organism>
<comment type="caution">
    <text evidence="1">The sequence shown here is derived from an EMBL/GenBank/DDBJ whole genome shotgun (WGS) entry which is preliminary data.</text>
</comment>